<evidence type="ECO:0000313" key="3">
    <source>
        <dbReference type="Proteomes" id="UP000241203"/>
    </source>
</evidence>
<dbReference type="EMBL" id="PYAU01000001">
    <property type="protein sequence ID" value="PSL39172.1"/>
    <property type="molecule type" value="Genomic_DNA"/>
</dbReference>
<feature type="region of interest" description="Disordered" evidence="1">
    <location>
        <begin position="1"/>
        <end position="58"/>
    </location>
</feature>
<protein>
    <submittedName>
        <fullName evidence="2">Uncharacterized protein</fullName>
    </submittedName>
</protein>
<reference evidence="2 3" key="1">
    <citation type="submission" date="2018-03" db="EMBL/GenBank/DDBJ databases">
        <title>Genomic Encyclopedia of Archaeal and Bacterial Type Strains, Phase II (KMG-II): from individual species to whole genera.</title>
        <authorList>
            <person name="Goeker M."/>
        </authorList>
    </citation>
    <scope>NUCLEOTIDE SEQUENCE [LARGE SCALE GENOMIC DNA]</scope>
    <source>
        <strain evidence="2 3">DSM 21548</strain>
    </source>
</reference>
<evidence type="ECO:0000313" key="2">
    <source>
        <dbReference type="EMBL" id="PSL39172.1"/>
    </source>
</evidence>
<sequence length="58" mass="5770">MVVKNTPPAYGGGDGPEDIRLASGVSPLAPGVAPFRVEDPPELPSRTENGGIGGKGKG</sequence>
<dbReference type="AlphaFoldDB" id="A0A2P8GYY2"/>
<dbReference type="RefSeq" id="WP_158261985.1">
    <property type="nucleotide sequence ID" value="NZ_PYAU01000001.1"/>
</dbReference>
<organism evidence="2 3">
    <name type="scientific">Labedella gwakjiensis</name>
    <dbReference type="NCBI Taxonomy" id="390269"/>
    <lineage>
        <taxon>Bacteria</taxon>
        <taxon>Bacillati</taxon>
        <taxon>Actinomycetota</taxon>
        <taxon>Actinomycetes</taxon>
        <taxon>Micrococcales</taxon>
        <taxon>Microbacteriaceae</taxon>
        <taxon>Labedella</taxon>
    </lineage>
</organism>
<proteinExistence type="predicted"/>
<evidence type="ECO:0000256" key="1">
    <source>
        <dbReference type="SAM" id="MobiDB-lite"/>
    </source>
</evidence>
<dbReference type="Proteomes" id="UP000241203">
    <property type="component" value="Unassembled WGS sequence"/>
</dbReference>
<name>A0A2P8GYY2_9MICO</name>
<accession>A0A2P8GYY2</accession>
<comment type="caution">
    <text evidence="2">The sequence shown here is derived from an EMBL/GenBank/DDBJ whole genome shotgun (WGS) entry which is preliminary data.</text>
</comment>
<gene>
    <name evidence="2" type="ORF">CLV49_2806</name>
</gene>